<dbReference type="Gene3D" id="2.40.30.60">
    <property type="entry name" value="RimM"/>
    <property type="match status" value="1"/>
</dbReference>
<keyword evidence="2 5" id="KW-0690">Ribosome biogenesis</keyword>
<comment type="domain">
    <text evidence="5">The PRC barrel domain binds ribosomal protein uS19.</text>
</comment>
<dbReference type="GO" id="GO:0043022">
    <property type="term" value="F:ribosome binding"/>
    <property type="evidence" value="ECO:0007669"/>
    <property type="project" value="InterPro"/>
</dbReference>
<dbReference type="SUPFAM" id="SSF50346">
    <property type="entry name" value="PRC-barrel domain"/>
    <property type="match status" value="1"/>
</dbReference>
<feature type="domain" description="Ribosome maturation factor RimM PRC barrel" evidence="7">
    <location>
        <begin position="115"/>
        <end position="181"/>
    </location>
</feature>
<dbReference type="PANTHER" id="PTHR33692:SF1">
    <property type="entry name" value="RIBOSOME MATURATION FACTOR RIMM"/>
    <property type="match status" value="1"/>
</dbReference>
<evidence type="ECO:0000256" key="3">
    <source>
        <dbReference type="ARBA" id="ARBA00022552"/>
    </source>
</evidence>
<keyword evidence="3 5" id="KW-0698">rRNA processing</keyword>
<dbReference type="Pfam" id="PF24986">
    <property type="entry name" value="PRC_RimM"/>
    <property type="match status" value="1"/>
</dbReference>
<gene>
    <name evidence="5" type="primary">rimM</name>
    <name evidence="8" type="ORF">JCM15548_1513</name>
</gene>
<dbReference type="STRING" id="1236989.JCM15548_1513"/>
<dbReference type="AlphaFoldDB" id="A0A0E9LTG6"/>
<evidence type="ECO:0000259" key="7">
    <source>
        <dbReference type="Pfam" id="PF24986"/>
    </source>
</evidence>
<dbReference type="NCBIfam" id="TIGR02273">
    <property type="entry name" value="16S_RimM"/>
    <property type="match status" value="1"/>
</dbReference>
<accession>A0A0E9LTG6</accession>
<dbReference type="EMBL" id="BAZW01000002">
    <property type="protein sequence ID" value="GAO28421.1"/>
    <property type="molecule type" value="Genomic_DNA"/>
</dbReference>
<evidence type="ECO:0000313" key="8">
    <source>
        <dbReference type="EMBL" id="GAO28421.1"/>
    </source>
</evidence>
<comment type="subunit">
    <text evidence="5">Binds ribosomal protein uS19.</text>
</comment>
<evidence type="ECO:0000313" key="9">
    <source>
        <dbReference type="Proteomes" id="UP000032900"/>
    </source>
</evidence>
<evidence type="ECO:0000256" key="4">
    <source>
        <dbReference type="ARBA" id="ARBA00023186"/>
    </source>
</evidence>
<protein>
    <recommendedName>
        <fullName evidence="5">Ribosome maturation factor RimM</fullName>
    </recommendedName>
</protein>
<dbReference type="GO" id="GO:0005737">
    <property type="term" value="C:cytoplasm"/>
    <property type="evidence" value="ECO:0007669"/>
    <property type="project" value="UniProtKB-SubCell"/>
</dbReference>
<evidence type="ECO:0000256" key="1">
    <source>
        <dbReference type="ARBA" id="ARBA00022490"/>
    </source>
</evidence>
<dbReference type="InterPro" id="IPR009000">
    <property type="entry name" value="Transl_B-barrel_sf"/>
</dbReference>
<organism evidence="8 9">
    <name type="scientific">Geofilum rubicundum JCM 15548</name>
    <dbReference type="NCBI Taxonomy" id="1236989"/>
    <lineage>
        <taxon>Bacteria</taxon>
        <taxon>Pseudomonadati</taxon>
        <taxon>Bacteroidota</taxon>
        <taxon>Bacteroidia</taxon>
        <taxon>Marinilabiliales</taxon>
        <taxon>Marinilabiliaceae</taxon>
        <taxon>Geofilum</taxon>
    </lineage>
</organism>
<sequence length="187" mass="21414">MGFFCTFTFNMIEKSKLLKIGSLAKPHGVTGEMLIRLLPEWHGYEPDPDFLFIDLQGGLVPFEVHAIRYRNDQDLLVILDTISTEEKARRVQSADVYIDPEELGQEPAHTEFSIHQLVGFEVTDKNMGALGPIRSVADIQNNPLIELFYKEREILVPIHSEFIVRIDMEKRQMDIDAPAGLIELYLE</sequence>
<comment type="caution">
    <text evidence="8">The sequence shown here is derived from an EMBL/GenBank/DDBJ whole genome shotgun (WGS) entry which is preliminary data.</text>
</comment>
<dbReference type="InterPro" id="IPR011961">
    <property type="entry name" value="RimM"/>
</dbReference>
<comment type="similarity">
    <text evidence="5">Belongs to the RimM family.</text>
</comment>
<dbReference type="Proteomes" id="UP000032900">
    <property type="component" value="Unassembled WGS sequence"/>
</dbReference>
<keyword evidence="9" id="KW-1185">Reference proteome</keyword>
<dbReference type="PANTHER" id="PTHR33692">
    <property type="entry name" value="RIBOSOME MATURATION FACTOR RIMM"/>
    <property type="match status" value="1"/>
</dbReference>
<dbReference type="GO" id="GO:0006364">
    <property type="term" value="P:rRNA processing"/>
    <property type="evidence" value="ECO:0007669"/>
    <property type="project" value="UniProtKB-UniRule"/>
</dbReference>
<dbReference type="InterPro" id="IPR056792">
    <property type="entry name" value="PRC_RimM"/>
</dbReference>
<dbReference type="InterPro" id="IPR011033">
    <property type="entry name" value="PRC_barrel-like_sf"/>
</dbReference>
<dbReference type="GO" id="GO:0005840">
    <property type="term" value="C:ribosome"/>
    <property type="evidence" value="ECO:0007669"/>
    <property type="project" value="InterPro"/>
</dbReference>
<comment type="subcellular location">
    <subcellularLocation>
        <location evidence="5">Cytoplasm</location>
    </subcellularLocation>
</comment>
<reference evidence="8 9" key="1">
    <citation type="journal article" date="2015" name="Microbes Environ.">
        <title>Distribution and evolution of nitrogen fixation genes in the phylum bacteroidetes.</title>
        <authorList>
            <person name="Inoue J."/>
            <person name="Oshima K."/>
            <person name="Suda W."/>
            <person name="Sakamoto M."/>
            <person name="Iino T."/>
            <person name="Noda S."/>
            <person name="Hongoh Y."/>
            <person name="Hattori M."/>
            <person name="Ohkuma M."/>
        </authorList>
    </citation>
    <scope>NUCLEOTIDE SEQUENCE [LARGE SCALE GENOMIC DNA]</scope>
    <source>
        <strain evidence="8">JCM 15548</strain>
    </source>
</reference>
<feature type="domain" description="RimM N-terminal" evidence="6">
    <location>
        <begin position="20"/>
        <end position="101"/>
    </location>
</feature>
<name>A0A0E9LTG6_9BACT</name>
<comment type="function">
    <text evidence="5">An accessory protein needed during the final step in the assembly of 30S ribosomal subunit, possibly for assembly of the head region. Essential for efficient processing of 16S rRNA. May be needed both before and after RbfA during the maturation of 16S rRNA. It has affinity for free ribosomal 30S subunits but not for 70S ribosomes.</text>
</comment>
<dbReference type="HAMAP" id="MF_00014">
    <property type="entry name" value="Ribosome_mat_RimM"/>
    <property type="match status" value="1"/>
</dbReference>
<evidence type="ECO:0000259" key="6">
    <source>
        <dbReference type="Pfam" id="PF01782"/>
    </source>
</evidence>
<dbReference type="Pfam" id="PF01782">
    <property type="entry name" value="RimM"/>
    <property type="match status" value="1"/>
</dbReference>
<dbReference type="Gene3D" id="2.30.30.240">
    <property type="entry name" value="PRC-barrel domain"/>
    <property type="match status" value="1"/>
</dbReference>
<dbReference type="GO" id="GO:0042274">
    <property type="term" value="P:ribosomal small subunit biogenesis"/>
    <property type="evidence" value="ECO:0007669"/>
    <property type="project" value="UniProtKB-UniRule"/>
</dbReference>
<proteinExistence type="inferred from homology"/>
<keyword evidence="4 5" id="KW-0143">Chaperone</keyword>
<dbReference type="OrthoDB" id="9810331at2"/>
<dbReference type="SUPFAM" id="SSF50447">
    <property type="entry name" value="Translation proteins"/>
    <property type="match status" value="1"/>
</dbReference>
<dbReference type="InterPro" id="IPR036976">
    <property type="entry name" value="RimM_N_sf"/>
</dbReference>
<evidence type="ECO:0000256" key="5">
    <source>
        <dbReference type="HAMAP-Rule" id="MF_00014"/>
    </source>
</evidence>
<keyword evidence="1 5" id="KW-0963">Cytoplasm</keyword>
<dbReference type="InterPro" id="IPR002676">
    <property type="entry name" value="RimM_N"/>
</dbReference>
<evidence type="ECO:0000256" key="2">
    <source>
        <dbReference type="ARBA" id="ARBA00022517"/>
    </source>
</evidence>